<evidence type="ECO:0000259" key="5">
    <source>
        <dbReference type="Pfam" id="PF02875"/>
    </source>
</evidence>
<keyword evidence="1" id="KW-0963">Cytoplasm</keyword>
<dbReference type="RefSeq" id="WP_317132787.1">
    <property type="nucleotide sequence ID" value="NZ_VVZE01000190.1"/>
</dbReference>
<dbReference type="InterPro" id="IPR004101">
    <property type="entry name" value="Mur_ligase_C"/>
</dbReference>
<protein>
    <submittedName>
        <fullName evidence="6">UDP-N-acetylmuramoyl-L-alanine--D-glutamate ligase</fullName>
    </submittedName>
</protein>
<dbReference type="GO" id="GO:0005524">
    <property type="term" value="F:ATP binding"/>
    <property type="evidence" value="ECO:0007669"/>
    <property type="project" value="UniProtKB-KW"/>
</dbReference>
<name>A0A642PKI0_9BACT</name>
<evidence type="ECO:0000256" key="1">
    <source>
        <dbReference type="ARBA" id="ARBA00022490"/>
    </source>
</evidence>
<dbReference type="PANTHER" id="PTHR43692">
    <property type="entry name" value="UDP-N-ACETYLMURAMOYLALANINE--D-GLUTAMATE LIGASE"/>
    <property type="match status" value="1"/>
</dbReference>
<dbReference type="InterPro" id="IPR036615">
    <property type="entry name" value="Mur_ligase_C_dom_sf"/>
</dbReference>
<dbReference type="GO" id="GO:0008764">
    <property type="term" value="F:UDP-N-acetylmuramoylalanine-D-glutamate ligase activity"/>
    <property type="evidence" value="ECO:0007669"/>
    <property type="project" value="InterPro"/>
</dbReference>
<proteinExistence type="predicted"/>
<dbReference type="GO" id="GO:0051301">
    <property type="term" value="P:cell division"/>
    <property type="evidence" value="ECO:0007669"/>
    <property type="project" value="InterPro"/>
</dbReference>
<evidence type="ECO:0000256" key="4">
    <source>
        <dbReference type="ARBA" id="ARBA00022840"/>
    </source>
</evidence>
<accession>A0A642PKI0</accession>
<organism evidence="6">
    <name type="scientific">Phocaeicola dorei</name>
    <dbReference type="NCBI Taxonomy" id="357276"/>
    <lineage>
        <taxon>Bacteria</taxon>
        <taxon>Pseudomonadati</taxon>
        <taxon>Bacteroidota</taxon>
        <taxon>Bacteroidia</taxon>
        <taxon>Bacteroidales</taxon>
        <taxon>Bacteroidaceae</taxon>
        <taxon>Phocaeicola</taxon>
    </lineage>
</organism>
<dbReference type="GO" id="GO:0008360">
    <property type="term" value="P:regulation of cell shape"/>
    <property type="evidence" value="ECO:0007669"/>
    <property type="project" value="InterPro"/>
</dbReference>
<keyword evidence="2 6" id="KW-0436">Ligase</keyword>
<gene>
    <name evidence="6" type="ORF">F2Y44_23845</name>
</gene>
<dbReference type="PANTHER" id="PTHR43692:SF1">
    <property type="entry name" value="UDP-N-ACETYLMURAMOYLALANINE--D-GLUTAMATE LIGASE"/>
    <property type="match status" value="1"/>
</dbReference>
<dbReference type="Pfam" id="PF02875">
    <property type="entry name" value="Mur_ligase_C"/>
    <property type="match status" value="1"/>
</dbReference>
<comment type="caution">
    <text evidence="6">The sequence shown here is derived from an EMBL/GenBank/DDBJ whole genome shotgun (WGS) entry which is preliminary data.</text>
</comment>
<evidence type="ECO:0000256" key="3">
    <source>
        <dbReference type="ARBA" id="ARBA00022741"/>
    </source>
</evidence>
<evidence type="ECO:0000256" key="2">
    <source>
        <dbReference type="ARBA" id="ARBA00022598"/>
    </source>
</evidence>
<dbReference type="Gene3D" id="3.90.190.20">
    <property type="entry name" value="Mur ligase, C-terminal domain"/>
    <property type="match status" value="1"/>
</dbReference>
<feature type="non-terminal residue" evidence="6">
    <location>
        <position position="1"/>
    </location>
</feature>
<dbReference type="AlphaFoldDB" id="A0A642PKI0"/>
<dbReference type="InterPro" id="IPR005762">
    <property type="entry name" value="MurD"/>
</dbReference>
<dbReference type="GO" id="GO:0005737">
    <property type="term" value="C:cytoplasm"/>
    <property type="evidence" value="ECO:0007669"/>
    <property type="project" value="InterPro"/>
</dbReference>
<feature type="domain" description="Mur ligase C-terminal" evidence="5">
    <location>
        <begin position="1"/>
        <end position="114"/>
    </location>
</feature>
<sequence>RLEKVATVRGVSFINDSKATNVNSCWYALQSMTGKTVLILGGKDKGNDYTEIEDLVREKCSALVYLGLHNEKLHAFFDRLGLPVADVQTGMQDAVEAAFKLAKKGETVLLSPCCASFDLFKSYEDRGNQFKACVRTL</sequence>
<keyword evidence="4" id="KW-0067">ATP-binding</keyword>
<reference evidence="6" key="1">
    <citation type="journal article" date="2019" name="Nat. Med.">
        <title>A library of human gut bacterial isolates paired with longitudinal multiomics data enables mechanistic microbiome research.</title>
        <authorList>
            <person name="Poyet M."/>
            <person name="Groussin M."/>
            <person name="Gibbons S.M."/>
            <person name="Avila-Pacheco J."/>
            <person name="Jiang X."/>
            <person name="Kearney S.M."/>
            <person name="Perrotta A.R."/>
            <person name="Berdy B."/>
            <person name="Zhao S."/>
            <person name="Lieberman T.D."/>
            <person name="Swanson P.K."/>
            <person name="Smith M."/>
            <person name="Roesemann S."/>
            <person name="Alexander J.E."/>
            <person name="Rich S.A."/>
            <person name="Livny J."/>
            <person name="Vlamakis H."/>
            <person name="Clish C."/>
            <person name="Bullock K."/>
            <person name="Deik A."/>
            <person name="Scott J."/>
            <person name="Pierce K.A."/>
            <person name="Xavier R.J."/>
            <person name="Alm E.J."/>
        </authorList>
    </citation>
    <scope>NUCLEOTIDE SEQUENCE [LARGE SCALE GENOMIC DNA]</scope>
    <source>
        <strain evidence="6">BIOML-A8</strain>
    </source>
</reference>
<evidence type="ECO:0000313" key="6">
    <source>
        <dbReference type="EMBL" id="KAA5377692.1"/>
    </source>
</evidence>
<dbReference type="SUPFAM" id="SSF53244">
    <property type="entry name" value="MurD-like peptide ligases, peptide-binding domain"/>
    <property type="match status" value="1"/>
</dbReference>
<keyword evidence="3" id="KW-0547">Nucleotide-binding</keyword>
<dbReference type="EMBL" id="VVZE01000190">
    <property type="protein sequence ID" value="KAA5377692.1"/>
    <property type="molecule type" value="Genomic_DNA"/>
</dbReference>